<keyword evidence="2" id="KW-1185">Reference proteome</keyword>
<dbReference type="Proteomes" id="UP000789920">
    <property type="component" value="Unassembled WGS sequence"/>
</dbReference>
<accession>A0ACA9LKN9</accession>
<name>A0ACA9LKN9_9GLOM</name>
<protein>
    <submittedName>
        <fullName evidence="1">13632_t:CDS:1</fullName>
    </submittedName>
</protein>
<feature type="non-terminal residue" evidence="1">
    <location>
        <position position="1"/>
    </location>
</feature>
<gene>
    <name evidence="1" type="ORF">RPERSI_LOCUS3347</name>
</gene>
<evidence type="ECO:0000313" key="2">
    <source>
        <dbReference type="Proteomes" id="UP000789920"/>
    </source>
</evidence>
<comment type="caution">
    <text evidence="1">The sequence shown here is derived from an EMBL/GenBank/DDBJ whole genome shotgun (WGS) entry which is preliminary data.</text>
</comment>
<dbReference type="EMBL" id="CAJVQC010004087">
    <property type="protein sequence ID" value="CAG8536036.1"/>
    <property type="molecule type" value="Genomic_DNA"/>
</dbReference>
<evidence type="ECO:0000313" key="1">
    <source>
        <dbReference type="EMBL" id="CAG8536036.1"/>
    </source>
</evidence>
<sequence>YIKDGMASFEMYLHKEVPNIVKLALHLPGMYQVVFDLIDEAAEILFYAKY</sequence>
<organism evidence="1 2">
    <name type="scientific">Racocetra persica</name>
    <dbReference type="NCBI Taxonomy" id="160502"/>
    <lineage>
        <taxon>Eukaryota</taxon>
        <taxon>Fungi</taxon>
        <taxon>Fungi incertae sedis</taxon>
        <taxon>Mucoromycota</taxon>
        <taxon>Glomeromycotina</taxon>
        <taxon>Glomeromycetes</taxon>
        <taxon>Diversisporales</taxon>
        <taxon>Gigasporaceae</taxon>
        <taxon>Racocetra</taxon>
    </lineage>
</organism>
<reference evidence="1" key="1">
    <citation type="submission" date="2021-06" db="EMBL/GenBank/DDBJ databases">
        <authorList>
            <person name="Kallberg Y."/>
            <person name="Tangrot J."/>
            <person name="Rosling A."/>
        </authorList>
    </citation>
    <scope>NUCLEOTIDE SEQUENCE</scope>
    <source>
        <strain evidence="1">MA461A</strain>
    </source>
</reference>
<proteinExistence type="predicted"/>